<dbReference type="AlphaFoldDB" id="A0A7S8IEQ6"/>
<feature type="domain" description="Response regulatory" evidence="3">
    <location>
        <begin position="4"/>
        <end position="121"/>
    </location>
</feature>
<dbReference type="GO" id="GO:0000160">
    <property type="term" value="P:phosphorelay signal transduction system"/>
    <property type="evidence" value="ECO:0007669"/>
    <property type="project" value="InterPro"/>
</dbReference>
<dbReference type="InterPro" id="IPR050595">
    <property type="entry name" value="Bact_response_regulator"/>
</dbReference>
<dbReference type="InterPro" id="IPR011006">
    <property type="entry name" value="CheY-like_superfamily"/>
</dbReference>
<dbReference type="InterPro" id="IPR001789">
    <property type="entry name" value="Sig_transdc_resp-reg_receiver"/>
</dbReference>
<keyword evidence="1 2" id="KW-0597">Phosphoprotein</keyword>
<dbReference type="PANTHER" id="PTHR44591">
    <property type="entry name" value="STRESS RESPONSE REGULATOR PROTEIN 1"/>
    <property type="match status" value="1"/>
</dbReference>
<proteinExistence type="predicted"/>
<dbReference type="KEGG" id="pmet:G4Y79_23920"/>
<evidence type="ECO:0000256" key="2">
    <source>
        <dbReference type="PROSITE-ProRule" id="PRU00169"/>
    </source>
</evidence>
<dbReference type="Proteomes" id="UP000594468">
    <property type="component" value="Chromosome"/>
</dbReference>
<dbReference type="Gene3D" id="3.40.50.2300">
    <property type="match status" value="1"/>
</dbReference>
<evidence type="ECO:0000259" key="3">
    <source>
        <dbReference type="PROSITE" id="PS50110"/>
    </source>
</evidence>
<evidence type="ECO:0000256" key="1">
    <source>
        <dbReference type="ARBA" id="ARBA00022553"/>
    </source>
</evidence>
<dbReference type="RefSeq" id="WP_195170763.1">
    <property type="nucleotide sequence ID" value="NZ_CP062983.1"/>
</dbReference>
<reference evidence="4 5" key="1">
    <citation type="submission" date="2020-02" db="EMBL/GenBank/DDBJ databases">
        <authorList>
            <person name="Zheng R.K."/>
            <person name="Sun C.M."/>
        </authorList>
    </citation>
    <scope>NUCLEOTIDE SEQUENCE [LARGE SCALE GENOMIC DNA]</scope>
    <source>
        <strain evidence="5">rifampicinis</strain>
    </source>
</reference>
<dbReference type="Pfam" id="PF00072">
    <property type="entry name" value="Response_reg"/>
    <property type="match status" value="1"/>
</dbReference>
<protein>
    <submittedName>
        <fullName evidence="4">Response regulator</fullName>
    </submittedName>
</protein>
<feature type="modified residue" description="4-aspartylphosphate" evidence="2">
    <location>
        <position position="53"/>
    </location>
</feature>
<keyword evidence="5" id="KW-1185">Reference proteome</keyword>
<dbReference type="SMART" id="SM00448">
    <property type="entry name" value="REC"/>
    <property type="match status" value="1"/>
</dbReference>
<dbReference type="EMBL" id="CP062983">
    <property type="protein sequence ID" value="QPC82694.1"/>
    <property type="molecule type" value="Genomic_DNA"/>
</dbReference>
<dbReference type="PANTHER" id="PTHR44591:SF23">
    <property type="entry name" value="CHEY SUBFAMILY"/>
    <property type="match status" value="1"/>
</dbReference>
<gene>
    <name evidence="4" type="ORF">G4Y79_23920</name>
</gene>
<sequence length="124" mass="13801">MSKRVLIVDDDQQTLNLLRVAMRSLDIEVSTANDGAEGVQYALQLQPDLVVMDLLLPEKGMRGWEAIAKLKQHPDFQHVPIIAMTAGSPEYVDLALNAGANDCLQKPFPLERLRSVITNYLLIC</sequence>
<evidence type="ECO:0000313" key="4">
    <source>
        <dbReference type="EMBL" id="QPC82694.1"/>
    </source>
</evidence>
<dbReference type="SUPFAM" id="SSF52172">
    <property type="entry name" value="CheY-like"/>
    <property type="match status" value="1"/>
</dbReference>
<evidence type="ECO:0000313" key="5">
    <source>
        <dbReference type="Proteomes" id="UP000594468"/>
    </source>
</evidence>
<name>A0A7S8IEQ6_9CHLR</name>
<accession>A0A7S8IEQ6</accession>
<organism evidence="4 5">
    <name type="scientific">Phototrophicus methaneseepsis</name>
    <dbReference type="NCBI Taxonomy" id="2710758"/>
    <lineage>
        <taxon>Bacteria</taxon>
        <taxon>Bacillati</taxon>
        <taxon>Chloroflexota</taxon>
        <taxon>Candidatus Thermofontia</taxon>
        <taxon>Phototrophicales</taxon>
        <taxon>Phototrophicaceae</taxon>
        <taxon>Phototrophicus</taxon>
    </lineage>
</organism>
<dbReference type="PROSITE" id="PS50110">
    <property type="entry name" value="RESPONSE_REGULATORY"/>
    <property type="match status" value="1"/>
</dbReference>